<protein>
    <submittedName>
        <fullName evidence="1">Uncharacterized protein</fullName>
    </submittedName>
</protein>
<evidence type="ECO:0000313" key="2">
    <source>
        <dbReference type="Proteomes" id="UP000683925"/>
    </source>
</evidence>
<name>A0A8S1U9E4_PAROT</name>
<accession>A0A8S1U9E4</accession>
<keyword evidence="2" id="KW-1185">Reference proteome</keyword>
<dbReference type="AlphaFoldDB" id="A0A8S1U9E4"/>
<evidence type="ECO:0000313" key="1">
    <source>
        <dbReference type="EMBL" id="CAD8161480.1"/>
    </source>
</evidence>
<dbReference type="Proteomes" id="UP000683925">
    <property type="component" value="Unassembled WGS sequence"/>
</dbReference>
<proteinExistence type="predicted"/>
<dbReference type="EMBL" id="CAJJDP010000040">
    <property type="protein sequence ID" value="CAD8161480.1"/>
    <property type="molecule type" value="Genomic_DNA"/>
</dbReference>
<gene>
    <name evidence="1" type="ORF">POCTA_138.1.T0400050</name>
</gene>
<organism evidence="1 2">
    <name type="scientific">Paramecium octaurelia</name>
    <dbReference type="NCBI Taxonomy" id="43137"/>
    <lineage>
        <taxon>Eukaryota</taxon>
        <taxon>Sar</taxon>
        <taxon>Alveolata</taxon>
        <taxon>Ciliophora</taxon>
        <taxon>Intramacronucleata</taxon>
        <taxon>Oligohymenophorea</taxon>
        <taxon>Peniculida</taxon>
        <taxon>Parameciidae</taxon>
        <taxon>Paramecium</taxon>
    </lineage>
</organism>
<sequence>MGNTTRSTNPKINQKSSICDLFSNIKIQQLTGIIYPGKKGKTSELR</sequence>
<comment type="caution">
    <text evidence="1">The sequence shown here is derived from an EMBL/GenBank/DDBJ whole genome shotgun (WGS) entry which is preliminary data.</text>
</comment>
<reference evidence="1" key="1">
    <citation type="submission" date="2021-01" db="EMBL/GenBank/DDBJ databases">
        <authorList>
            <consortium name="Genoscope - CEA"/>
            <person name="William W."/>
        </authorList>
    </citation>
    <scope>NUCLEOTIDE SEQUENCE</scope>
</reference>